<comment type="catalytic activity">
    <reaction evidence="5">
        <text>S-adenosyl 3-(methylsulfanyl)propylamine + spermidine = thermospermine + S-methyl-5'-thioadenosine + H(+)</text>
        <dbReference type="Rhea" id="RHEA:30515"/>
        <dbReference type="ChEBI" id="CHEBI:15378"/>
        <dbReference type="ChEBI" id="CHEBI:17509"/>
        <dbReference type="ChEBI" id="CHEBI:57443"/>
        <dbReference type="ChEBI" id="CHEBI:57834"/>
        <dbReference type="ChEBI" id="CHEBI:59903"/>
        <dbReference type="EC" id="2.5.1.79"/>
    </reaction>
</comment>
<feature type="active site" description="Proton acceptor" evidence="6 7">
    <location>
        <position position="163"/>
    </location>
</feature>
<feature type="binding site" evidence="6">
    <location>
        <position position="113"/>
    </location>
    <ligand>
        <name>S-methyl-5'-thioadenosine</name>
        <dbReference type="ChEBI" id="CHEBI:17509"/>
    </ligand>
</feature>
<dbReference type="InterPro" id="IPR030373">
    <property type="entry name" value="PABS_CS"/>
</dbReference>
<dbReference type="SUPFAM" id="SSF53335">
    <property type="entry name" value="S-adenosyl-L-methionine-dependent methyltransferases"/>
    <property type="match status" value="1"/>
</dbReference>
<dbReference type="EC" id="2.5.1.16" evidence="6"/>
<keyword evidence="4 6" id="KW-0620">Polyamine biosynthesis</keyword>
<feature type="binding site" evidence="6">
    <location>
        <position position="93"/>
    </location>
    <ligand>
        <name>spermidine</name>
        <dbReference type="ChEBI" id="CHEBI:57834"/>
    </ligand>
</feature>
<comment type="subunit">
    <text evidence="6">Homodimer or homotetramer.</text>
</comment>
<dbReference type="RefSeq" id="WP_011610678.1">
    <property type="nucleotide sequence ID" value="NC_008312.1"/>
</dbReference>
<dbReference type="Pfam" id="PF17284">
    <property type="entry name" value="Spermine_synt_N"/>
    <property type="match status" value="1"/>
</dbReference>
<dbReference type="AlphaFoldDB" id="Q117N7"/>
<dbReference type="GO" id="GO:0008295">
    <property type="term" value="P:spermidine biosynthetic process"/>
    <property type="evidence" value="ECO:0007669"/>
    <property type="project" value="UniProtKB-UniRule"/>
</dbReference>
<feature type="binding site" evidence="6">
    <location>
        <begin position="145"/>
        <end position="146"/>
    </location>
    <ligand>
        <name>S-methyl-5'-thioadenosine</name>
        <dbReference type="ChEBI" id="CHEBI:17509"/>
    </ligand>
</feature>
<dbReference type="CDD" id="cd02440">
    <property type="entry name" value="AdoMet_MTases"/>
    <property type="match status" value="1"/>
</dbReference>
<evidence type="ECO:0000256" key="5">
    <source>
        <dbReference type="ARBA" id="ARBA00048874"/>
    </source>
</evidence>
<dbReference type="InterPro" id="IPR001045">
    <property type="entry name" value="Spermi_synthase"/>
</dbReference>
<dbReference type="GO" id="GO:0010487">
    <property type="term" value="F:thermospermine synthase activity"/>
    <property type="evidence" value="ECO:0007669"/>
    <property type="project" value="UniProtKB-EC"/>
</dbReference>
<dbReference type="Gene3D" id="3.40.50.150">
    <property type="entry name" value="Vaccinia Virus protein VP39"/>
    <property type="match status" value="1"/>
</dbReference>
<reference evidence="9" key="1">
    <citation type="submission" date="2006-06" db="EMBL/GenBank/DDBJ databases">
        <title>Complete sequence of Trichodesmium erythraeum IMS101.</title>
        <authorList>
            <consortium name="US DOE Joint Genome Institute"/>
            <person name="Copeland A."/>
            <person name="Lucas S."/>
            <person name="Lapidus A."/>
            <person name="Barry K."/>
            <person name="Detter J.C."/>
            <person name="Glavina del Rio T."/>
            <person name="Hammon N."/>
            <person name="Israni S."/>
            <person name="Dalin E."/>
            <person name="Tice H."/>
            <person name="Pitluck S."/>
            <person name="Kiss H."/>
            <person name="Munk A.C."/>
            <person name="Brettin T."/>
            <person name="Bruce D."/>
            <person name="Han C."/>
            <person name="Tapia R."/>
            <person name="Gilna P."/>
            <person name="Schmutz J."/>
            <person name="Larimer F."/>
            <person name="Land M."/>
            <person name="Hauser L."/>
            <person name="Kyrpides N."/>
            <person name="Kim E."/>
            <person name="Richardson P."/>
        </authorList>
    </citation>
    <scope>NUCLEOTIDE SEQUENCE [LARGE SCALE GENOMIC DNA]</scope>
    <source>
        <strain evidence="9">IMS101</strain>
    </source>
</reference>
<evidence type="ECO:0000256" key="4">
    <source>
        <dbReference type="ARBA" id="ARBA00023115"/>
    </source>
</evidence>
<dbReference type="KEGG" id="ter:Tery_0886"/>
<dbReference type="HOGENOM" id="CLU_048199_0_1_3"/>
<dbReference type="InterPro" id="IPR037163">
    <property type="entry name" value="Spermidine_synt_N_sf"/>
</dbReference>
<dbReference type="FunFam" id="3.40.50.150:FF:000088">
    <property type="entry name" value="Polyamine aminopropyltransferase"/>
    <property type="match status" value="1"/>
</dbReference>
<dbReference type="GO" id="GO:0004766">
    <property type="term" value="F:spermidine synthase activity"/>
    <property type="evidence" value="ECO:0007669"/>
    <property type="project" value="UniProtKB-UniRule"/>
</dbReference>
<dbReference type="InterPro" id="IPR035246">
    <property type="entry name" value="Spermidine_synt_N"/>
</dbReference>
<organism evidence="9">
    <name type="scientific">Trichodesmium erythraeum (strain IMS101)</name>
    <dbReference type="NCBI Taxonomy" id="203124"/>
    <lineage>
        <taxon>Bacteria</taxon>
        <taxon>Bacillati</taxon>
        <taxon>Cyanobacteriota</taxon>
        <taxon>Cyanophyceae</taxon>
        <taxon>Oscillatoriophycideae</taxon>
        <taxon>Oscillatoriales</taxon>
        <taxon>Microcoleaceae</taxon>
        <taxon>Trichodesmium</taxon>
    </lineage>
</organism>
<evidence type="ECO:0000256" key="1">
    <source>
        <dbReference type="ARBA" id="ARBA00007867"/>
    </source>
</evidence>
<dbReference type="InterPro" id="IPR029063">
    <property type="entry name" value="SAM-dependent_MTases_sf"/>
</dbReference>
<dbReference type="PANTHER" id="PTHR43317:SF1">
    <property type="entry name" value="THERMOSPERMINE SYNTHASE ACAULIS5"/>
    <property type="match status" value="1"/>
</dbReference>
<name>Q117N7_TRIEI</name>
<dbReference type="PROSITE" id="PS51006">
    <property type="entry name" value="PABS_2"/>
    <property type="match status" value="1"/>
</dbReference>
<evidence type="ECO:0000256" key="3">
    <source>
        <dbReference type="ARBA" id="ARBA00022679"/>
    </source>
</evidence>
<dbReference type="EMBL" id="CP000393">
    <property type="protein sequence ID" value="ABG50287.1"/>
    <property type="molecule type" value="Genomic_DNA"/>
</dbReference>
<keyword evidence="6" id="KW-0745">Spermidine biosynthesis</keyword>
<proteinExistence type="inferred from homology"/>
<evidence type="ECO:0000256" key="2">
    <source>
        <dbReference type="ARBA" id="ARBA00022490"/>
    </source>
</evidence>
<dbReference type="OrthoDB" id="9793120at2"/>
<feature type="binding site" evidence="6">
    <location>
        <position position="172"/>
    </location>
    <ligand>
        <name>S-methyl-5'-thioadenosine</name>
        <dbReference type="ChEBI" id="CHEBI:17509"/>
    </ligand>
</feature>
<feature type="binding site" evidence="6">
    <location>
        <position position="69"/>
    </location>
    <ligand>
        <name>spermidine</name>
        <dbReference type="ChEBI" id="CHEBI:57834"/>
    </ligand>
</feature>
<protein>
    <recommendedName>
        <fullName evidence="6">Polyamine aminopropyltransferase</fullName>
    </recommendedName>
    <alternativeName>
        <fullName evidence="6">Putrescine aminopropyltransferase</fullName>
        <shortName evidence="6">PAPT</shortName>
    </alternativeName>
    <alternativeName>
        <fullName evidence="6">Spermidine synthase</fullName>
        <shortName evidence="6">SPDS</shortName>
        <shortName evidence="6">SPDSY</shortName>
        <ecNumber evidence="6">2.5.1.16</ecNumber>
    </alternativeName>
</protein>
<dbReference type="STRING" id="203124.Tery_0886"/>
<dbReference type="HAMAP" id="MF_00198">
    <property type="entry name" value="Spermidine_synth"/>
    <property type="match status" value="1"/>
</dbReference>
<feature type="binding site" evidence="6">
    <location>
        <position position="38"/>
    </location>
    <ligand>
        <name>S-methyl-5'-thioadenosine</name>
        <dbReference type="ChEBI" id="CHEBI:17509"/>
    </ligand>
</feature>
<dbReference type="Gene3D" id="2.30.140.10">
    <property type="entry name" value="Spermidine synthase, tetramerisation domain"/>
    <property type="match status" value="1"/>
</dbReference>
<dbReference type="eggNOG" id="COG0421">
    <property type="taxonomic scope" value="Bacteria"/>
</dbReference>
<evidence type="ECO:0000313" key="9">
    <source>
        <dbReference type="EMBL" id="ABG50287.1"/>
    </source>
</evidence>
<evidence type="ECO:0000259" key="8">
    <source>
        <dbReference type="PROSITE" id="PS51006"/>
    </source>
</evidence>
<sequence length="310" mass="34799">MANNMVASDLWISEHITPWDIYVHGLTKVLAYKKTAYQEMYIVETGIYGKALVLDGKWQSCTGDEFLYHEPLVHPAMICHGSPRKVLVLGGGEGATIREVFRWQSVEKVAMVDIDGEVVEACRQYLPEMHANAFDDPRLQLVIGDALKFLETFGESWDVVISDLSDPIEEGPSFQLFTKEYFEKILRVLTPGGFFVVQAGPVSPGEMKLHARIVNTMKAVFPFVQSYNSNIPTYGRPWGFALGSRKMVNSRPEPEMIDKLLKEKTIGGFRMLDGTTLLGMLQVPLHLREAIATETKIYTLAEPPKFGRPA</sequence>
<keyword evidence="2" id="KW-0963">Cytoplasm</keyword>
<dbReference type="Pfam" id="PF01564">
    <property type="entry name" value="Spermine_synth"/>
    <property type="match status" value="1"/>
</dbReference>
<dbReference type="InterPro" id="IPR030374">
    <property type="entry name" value="PABS"/>
</dbReference>
<dbReference type="UniPathway" id="UPA00248">
    <property type="reaction ID" value="UER00314"/>
</dbReference>
<comment type="similarity">
    <text evidence="1 6">Belongs to the spermidine/spermine synthase family.</text>
</comment>
<comment type="caution">
    <text evidence="6">Lacks conserved residue(s) required for the propagation of feature annotation.</text>
</comment>
<comment type="function">
    <text evidence="6">Catalyzes the irreversible transfer of a propylamine group from the amino donor S-adenosylmethioninamine (decarboxy-AdoMet) to putrescine (1,4-diaminobutane) to yield spermidine.</text>
</comment>
<accession>Q117N7</accession>
<dbReference type="PROSITE" id="PS01330">
    <property type="entry name" value="PABS_1"/>
    <property type="match status" value="1"/>
</dbReference>
<comment type="pathway">
    <text evidence="6">Amine and polyamine biosynthesis; spermidine biosynthesis; spermidine from putrescine: step 1/1.</text>
</comment>
<evidence type="ECO:0000256" key="6">
    <source>
        <dbReference type="HAMAP-Rule" id="MF_00198"/>
    </source>
</evidence>
<evidence type="ECO:0000256" key="7">
    <source>
        <dbReference type="PROSITE-ProRule" id="PRU00354"/>
    </source>
</evidence>
<feature type="domain" description="PABS" evidence="8">
    <location>
        <begin position="9"/>
        <end position="245"/>
    </location>
</feature>
<dbReference type="PANTHER" id="PTHR43317">
    <property type="entry name" value="THERMOSPERMINE SYNTHASE ACAULIS5"/>
    <property type="match status" value="1"/>
</dbReference>
<comment type="catalytic activity">
    <reaction evidence="6">
        <text>S-adenosyl 3-(methylsulfanyl)propylamine + putrescine = S-methyl-5'-thioadenosine + spermidine + H(+)</text>
        <dbReference type="Rhea" id="RHEA:12721"/>
        <dbReference type="ChEBI" id="CHEBI:15378"/>
        <dbReference type="ChEBI" id="CHEBI:17509"/>
        <dbReference type="ChEBI" id="CHEBI:57443"/>
        <dbReference type="ChEBI" id="CHEBI:57834"/>
        <dbReference type="ChEBI" id="CHEBI:326268"/>
        <dbReference type="EC" id="2.5.1.16"/>
    </reaction>
</comment>
<gene>
    <name evidence="6" type="primary">speE</name>
    <name evidence="9" type="ordered locus">Tery_0886</name>
</gene>
<keyword evidence="3 6" id="KW-0808">Transferase</keyword>